<proteinExistence type="predicted"/>
<protein>
    <submittedName>
        <fullName evidence="2">Uncharacterized protein</fullName>
    </submittedName>
</protein>
<accession>A0ABY2H0Y1</accession>
<name>A0ABY2H0Y1_9HYPO</name>
<evidence type="ECO:0000256" key="1">
    <source>
        <dbReference type="SAM" id="MobiDB-lite"/>
    </source>
</evidence>
<sequence>MQKALSISCSQGPSPSPRSSPSFPSSRGLSENNLPSFVIPSTAFGVLNALAGSHLVDSWLSTLLQPAQRLPKSLFTTGTTGVFRRRQSGEPRVCPERFHQQALAPNSIRPAR</sequence>
<dbReference type="Proteomes" id="UP001642720">
    <property type="component" value="Unassembled WGS sequence"/>
</dbReference>
<feature type="region of interest" description="Disordered" evidence="1">
    <location>
        <begin position="86"/>
        <end position="112"/>
    </location>
</feature>
<evidence type="ECO:0000313" key="3">
    <source>
        <dbReference type="Proteomes" id="UP001642720"/>
    </source>
</evidence>
<organism evidence="2 3">
    <name type="scientific">Trichoderma ghanense</name>
    <dbReference type="NCBI Taxonomy" id="65468"/>
    <lineage>
        <taxon>Eukaryota</taxon>
        <taxon>Fungi</taxon>
        <taxon>Dikarya</taxon>
        <taxon>Ascomycota</taxon>
        <taxon>Pezizomycotina</taxon>
        <taxon>Sordariomycetes</taxon>
        <taxon>Hypocreomycetidae</taxon>
        <taxon>Hypocreales</taxon>
        <taxon>Hypocreaceae</taxon>
        <taxon>Trichoderma</taxon>
    </lineage>
</organism>
<reference evidence="2 3" key="1">
    <citation type="submission" date="2018-01" db="EMBL/GenBank/DDBJ databases">
        <title>Genome characterization of the sugarcane-associated fungus Trichoderma ghanense CCMA-1212 and their application in lignocelulose bioconversion.</title>
        <authorList>
            <person name="Steindorff A.S."/>
            <person name="Mendes T.D."/>
            <person name="Vilela E.S.D."/>
            <person name="Rodrigues D.S."/>
            <person name="Formighieri E.F."/>
            <person name="Melo I.S."/>
            <person name="Favaro L.C.L."/>
        </authorList>
    </citation>
    <scope>NUCLEOTIDE SEQUENCE [LARGE SCALE GENOMIC DNA]</scope>
    <source>
        <strain evidence="2 3">CCMA-1212</strain>
    </source>
</reference>
<keyword evidence="3" id="KW-1185">Reference proteome</keyword>
<gene>
    <name evidence="2" type="ORF">CCMA1212_006348</name>
</gene>
<feature type="compositionally biased region" description="Basic and acidic residues" evidence="1">
    <location>
        <begin position="87"/>
        <end position="99"/>
    </location>
</feature>
<evidence type="ECO:0000313" key="2">
    <source>
        <dbReference type="EMBL" id="TFB01910.1"/>
    </source>
</evidence>
<feature type="compositionally biased region" description="Low complexity" evidence="1">
    <location>
        <begin position="8"/>
        <end position="26"/>
    </location>
</feature>
<dbReference type="EMBL" id="PPTA01000008">
    <property type="protein sequence ID" value="TFB01910.1"/>
    <property type="molecule type" value="Genomic_DNA"/>
</dbReference>
<dbReference type="RefSeq" id="XP_073558111.1">
    <property type="nucleotide sequence ID" value="XM_073703576.1"/>
</dbReference>
<comment type="caution">
    <text evidence="2">The sequence shown here is derived from an EMBL/GenBank/DDBJ whole genome shotgun (WGS) entry which is preliminary data.</text>
</comment>
<dbReference type="GeneID" id="300578026"/>
<feature type="region of interest" description="Disordered" evidence="1">
    <location>
        <begin position="1"/>
        <end position="29"/>
    </location>
</feature>